<sequence>MLGNIKYYVVTVVSIFLALAIGIYIGFMFDAQDIMMSQKEDIVSQLENSFNYLREETETVKKEIIRVTKEKEQLVEFNRAVYGELIKDRLSGIKIAVIETSDDYIYNNIVQTIELAGAEVVSITTIKDNFSLDLDVLDRIFKESKGVEKTEKDIVKQVIDFITEGIIKGEDNGLIEILAAEGLVDYTSNYAAPVDYMVIAGGRKGKDYSRFETIDKRIIDICKKNEVPIIGIEKEEVEISYIEKYKDNRISSVDNIDSILGKVAFVFAIDGRPGNYGVKPSAESLVPELSKDNFY</sequence>
<evidence type="ECO:0000313" key="3">
    <source>
        <dbReference type="Proteomes" id="UP000198625"/>
    </source>
</evidence>
<dbReference type="Pfam" id="PF11382">
    <property type="entry name" value="MctB"/>
    <property type="match status" value="1"/>
</dbReference>
<dbReference type="GO" id="GO:0055070">
    <property type="term" value="P:copper ion homeostasis"/>
    <property type="evidence" value="ECO:0007669"/>
    <property type="project" value="InterPro"/>
</dbReference>
<gene>
    <name evidence="2" type="ORF">SAMN05660462_00187</name>
</gene>
<keyword evidence="1" id="KW-1133">Transmembrane helix</keyword>
<evidence type="ECO:0000313" key="2">
    <source>
        <dbReference type="EMBL" id="SDY48853.1"/>
    </source>
</evidence>
<keyword evidence="3" id="KW-1185">Reference proteome</keyword>
<dbReference type="AlphaFoldDB" id="A0A1H3K9Q6"/>
<dbReference type="OrthoDB" id="2382049at2"/>
<keyword evidence="1" id="KW-0472">Membrane</keyword>
<dbReference type="STRING" id="415015.SAMN05660462_00187"/>
<evidence type="ECO:0000256" key="1">
    <source>
        <dbReference type="SAM" id="Phobius"/>
    </source>
</evidence>
<dbReference type="Proteomes" id="UP000198625">
    <property type="component" value="Unassembled WGS sequence"/>
</dbReference>
<feature type="transmembrane region" description="Helical" evidence="1">
    <location>
        <begin position="7"/>
        <end position="29"/>
    </location>
</feature>
<reference evidence="2 3" key="1">
    <citation type="submission" date="2016-10" db="EMBL/GenBank/DDBJ databases">
        <authorList>
            <person name="de Groot N.N."/>
        </authorList>
    </citation>
    <scope>NUCLEOTIDE SEQUENCE [LARGE SCALE GENOMIC DNA]</scope>
    <source>
        <strain evidence="2 3">DSM 21650</strain>
    </source>
</reference>
<dbReference type="EMBL" id="FNQE01000001">
    <property type="protein sequence ID" value="SDY48853.1"/>
    <property type="molecule type" value="Genomic_DNA"/>
</dbReference>
<name>A0A1H3K9Q6_9FIRM</name>
<keyword evidence="1" id="KW-0812">Transmembrane</keyword>
<dbReference type="InterPro" id="IPR021522">
    <property type="entry name" value="MctB"/>
</dbReference>
<dbReference type="RefSeq" id="WP_091725948.1">
    <property type="nucleotide sequence ID" value="NZ_FNQE01000001.1"/>
</dbReference>
<proteinExistence type="predicted"/>
<protein>
    <submittedName>
        <fullName evidence="2">Copper transport outer membrane protein, MctB</fullName>
    </submittedName>
</protein>
<dbReference type="GO" id="GO:0016020">
    <property type="term" value="C:membrane"/>
    <property type="evidence" value="ECO:0007669"/>
    <property type="project" value="InterPro"/>
</dbReference>
<accession>A0A1H3K9Q6</accession>
<organism evidence="2 3">
    <name type="scientific">Proteiniborus ethanoligenes</name>
    <dbReference type="NCBI Taxonomy" id="415015"/>
    <lineage>
        <taxon>Bacteria</taxon>
        <taxon>Bacillati</taxon>
        <taxon>Bacillota</taxon>
        <taxon>Clostridia</taxon>
        <taxon>Eubacteriales</taxon>
        <taxon>Proteiniborus</taxon>
    </lineage>
</organism>